<keyword evidence="2" id="KW-1185">Reference proteome</keyword>
<comment type="caution">
    <text evidence="1">The sequence shown here is derived from an EMBL/GenBank/DDBJ whole genome shotgun (WGS) entry which is preliminary data.</text>
</comment>
<accession>A0AAV7CW57</accession>
<evidence type="ECO:0000313" key="2">
    <source>
        <dbReference type="Proteomes" id="UP000824782"/>
    </source>
</evidence>
<dbReference type="EMBL" id="WNYA01000002">
    <property type="protein sequence ID" value="KAG8588915.1"/>
    <property type="molecule type" value="Genomic_DNA"/>
</dbReference>
<protein>
    <submittedName>
        <fullName evidence="1">Uncharacterized protein</fullName>
    </submittedName>
</protein>
<evidence type="ECO:0000313" key="1">
    <source>
        <dbReference type="EMBL" id="KAG8588915.1"/>
    </source>
</evidence>
<gene>
    <name evidence="1" type="ORF">GDO81_006154</name>
</gene>
<dbReference type="AlphaFoldDB" id="A0AAV7CW57"/>
<organism evidence="1 2">
    <name type="scientific">Engystomops pustulosus</name>
    <name type="common">Tungara frog</name>
    <name type="synonym">Physalaemus pustulosus</name>
    <dbReference type="NCBI Taxonomy" id="76066"/>
    <lineage>
        <taxon>Eukaryota</taxon>
        <taxon>Metazoa</taxon>
        <taxon>Chordata</taxon>
        <taxon>Craniata</taxon>
        <taxon>Vertebrata</taxon>
        <taxon>Euteleostomi</taxon>
        <taxon>Amphibia</taxon>
        <taxon>Batrachia</taxon>
        <taxon>Anura</taxon>
        <taxon>Neobatrachia</taxon>
        <taxon>Hyloidea</taxon>
        <taxon>Leptodactylidae</taxon>
        <taxon>Leiuperinae</taxon>
        <taxon>Engystomops</taxon>
    </lineage>
</organism>
<reference evidence="1" key="1">
    <citation type="thesis" date="2020" institute="ProQuest LLC" country="789 East Eisenhower Parkway, Ann Arbor, MI, USA">
        <title>Comparative Genomics and Chromosome Evolution.</title>
        <authorList>
            <person name="Mudd A.B."/>
        </authorList>
    </citation>
    <scope>NUCLEOTIDE SEQUENCE</scope>
    <source>
        <strain evidence="1">237g6f4</strain>
        <tissue evidence="1">Blood</tissue>
    </source>
</reference>
<sequence length="79" mass="9165">MFRRVTIYHPRTGTSYPIIHILHANHPPLSNAPTASINGGETVQHIRDHISKHKSEIQCKNCYYLYRTTYNNKTQDFPA</sequence>
<dbReference type="Proteomes" id="UP000824782">
    <property type="component" value="Unassembled WGS sequence"/>
</dbReference>
<proteinExistence type="predicted"/>
<name>A0AAV7CW57_ENGPU</name>